<sequence>MEEQAGVDKYNLEHSELVEVSKGHWGNAGRWFPSSIHGWIDFAVPRVFAQQISDGFALC</sequence>
<protein>
    <submittedName>
        <fullName evidence="1">Uncharacterized protein</fullName>
    </submittedName>
</protein>
<accession>A0A4Y3PCN7</accession>
<reference evidence="1 2" key="1">
    <citation type="submission" date="2019-06" db="EMBL/GenBank/DDBJ databases">
        <title>Whole genome shotgun sequence of Brevibacillus parabrevis NBRC 12334.</title>
        <authorList>
            <person name="Hosoyama A."/>
            <person name="Uohara A."/>
            <person name="Ohji S."/>
            <person name="Ichikawa N."/>
        </authorList>
    </citation>
    <scope>NUCLEOTIDE SEQUENCE [LARGE SCALE GENOMIC DNA]</scope>
    <source>
        <strain evidence="1 2">NBRC 12334</strain>
    </source>
</reference>
<keyword evidence="2" id="KW-1185">Reference proteome</keyword>
<evidence type="ECO:0000313" key="2">
    <source>
        <dbReference type="Proteomes" id="UP000316882"/>
    </source>
</evidence>
<dbReference type="Proteomes" id="UP000316882">
    <property type="component" value="Unassembled WGS sequence"/>
</dbReference>
<proteinExistence type="predicted"/>
<dbReference type="EMBL" id="BJMH01000006">
    <property type="protein sequence ID" value="GEB32172.1"/>
    <property type="molecule type" value="Genomic_DNA"/>
</dbReference>
<name>A0A4Y3PCN7_BREPA</name>
<gene>
    <name evidence="1" type="ORF">BPA01_17520</name>
</gene>
<dbReference type="STRING" id="54914.AV540_00920"/>
<dbReference type="AlphaFoldDB" id="A0A4Y3PCN7"/>
<evidence type="ECO:0000313" key="1">
    <source>
        <dbReference type="EMBL" id="GEB32172.1"/>
    </source>
</evidence>
<organism evidence="1 2">
    <name type="scientific">Brevibacillus parabrevis</name>
    <dbReference type="NCBI Taxonomy" id="54914"/>
    <lineage>
        <taxon>Bacteria</taxon>
        <taxon>Bacillati</taxon>
        <taxon>Bacillota</taxon>
        <taxon>Bacilli</taxon>
        <taxon>Bacillales</taxon>
        <taxon>Paenibacillaceae</taxon>
        <taxon>Brevibacillus</taxon>
    </lineage>
</organism>
<comment type="caution">
    <text evidence="1">The sequence shown here is derived from an EMBL/GenBank/DDBJ whole genome shotgun (WGS) entry which is preliminary data.</text>
</comment>